<name>A0A2H0V4Z2_9BACT</name>
<dbReference type="Gene3D" id="3.40.50.2300">
    <property type="match status" value="1"/>
</dbReference>
<comment type="caution">
    <text evidence="3">The sequence shown here is derived from an EMBL/GenBank/DDBJ whole genome shotgun (WGS) entry which is preliminary data.</text>
</comment>
<sequence>MSEGKKRILVIDKDLLAEMVADQLNKYDEFKVFTAGNLGEAVSMIREAKFDLIVVEHFLAYGSAYELLKGESDPRMFYGAPRLIKFVRENLRINPPFVLIGSDPGLLNQSRQKFEIPAERVFLTPYSSFSFEKIVCDILAVECRLADDFIADEMNDHKSRRYFQD</sequence>
<dbReference type="AlphaFoldDB" id="A0A2H0V4Z2"/>
<accession>A0A2H0V4Z2</accession>
<dbReference type="InterPro" id="IPR011006">
    <property type="entry name" value="CheY-like_superfamily"/>
</dbReference>
<feature type="domain" description="Response regulatory" evidence="2">
    <location>
        <begin position="7"/>
        <end position="139"/>
    </location>
</feature>
<comment type="caution">
    <text evidence="1">Lacks conserved residue(s) required for the propagation of feature annotation.</text>
</comment>
<protein>
    <recommendedName>
        <fullName evidence="2">Response regulatory domain-containing protein</fullName>
    </recommendedName>
</protein>
<evidence type="ECO:0000259" key="2">
    <source>
        <dbReference type="PROSITE" id="PS50110"/>
    </source>
</evidence>
<reference evidence="4" key="1">
    <citation type="submission" date="2017-09" db="EMBL/GenBank/DDBJ databases">
        <title>Depth-based differentiation of microbial function through sediment-hosted aquifers and enrichment of novel symbionts in the deep terrestrial subsurface.</title>
        <authorList>
            <person name="Probst A.J."/>
            <person name="Ladd B."/>
            <person name="Jarett J.K."/>
            <person name="Geller-Mcgrath D.E."/>
            <person name="Sieber C.M.K."/>
            <person name="Emerson J.B."/>
            <person name="Anantharaman K."/>
            <person name="Thomas B.C."/>
            <person name="Malmstrom R."/>
            <person name="Stieglmeier M."/>
            <person name="Klingl A."/>
            <person name="Woyke T."/>
            <person name="Ryan C.M."/>
            <person name="Banfield J.F."/>
        </authorList>
    </citation>
    <scope>NUCLEOTIDE SEQUENCE [LARGE SCALE GENOMIC DNA]</scope>
</reference>
<dbReference type="GO" id="GO:0000160">
    <property type="term" value="P:phosphorelay signal transduction system"/>
    <property type="evidence" value="ECO:0007669"/>
    <property type="project" value="InterPro"/>
</dbReference>
<proteinExistence type="predicted"/>
<evidence type="ECO:0000313" key="4">
    <source>
        <dbReference type="Proteomes" id="UP000229901"/>
    </source>
</evidence>
<gene>
    <name evidence="3" type="ORF">COT97_02920</name>
</gene>
<evidence type="ECO:0000256" key="1">
    <source>
        <dbReference type="PROSITE-ProRule" id="PRU00169"/>
    </source>
</evidence>
<dbReference type="InterPro" id="IPR001789">
    <property type="entry name" value="Sig_transdc_resp-reg_receiver"/>
</dbReference>
<dbReference type="PROSITE" id="PS50110">
    <property type="entry name" value="RESPONSE_REGULATORY"/>
    <property type="match status" value="1"/>
</dbReference>
<dbReference type="EMBL" id="PFAP01000017">
    <property type="protein sequence ID" value="PIR94153.1"/>
    <property type="molecule type" value="Genomic_DNA"/>
</dbReference>
<dbReference type="Proteomes" id="UP000229901">
    <property type="component" value="Unassembled WGS sequence"/>
</dbReference>
<dbReference type="SUPFAM" id="SSF52172">
    <property type="entry name" value="CheY-like"/>
    <property type="match status" value="1"/>
</dbReference>
<evidence type="ECO:0000313" key="3">
    <source>
        <dbReference type="EMBL" id="PIR94153.1"/>
    </source>
</evidence>
<organism evidence="3 4">
    <name type="scientific">Candidatus Falkowbacteria bacterium CG10_big_fil_rev_8_21_14_0_10_39_11</name>
    <dbReference type="NCBI Taxonomy" id="1974565"/>
    <lineage>
        <taxon>Bacteria</taxon>
        <taxon>Candidatus Falkowiibacteriota</taxon>
    </lineage>
</organism>